<dbReference type="PROSITE" id="PS00108">
    <property type="entry name" value="PROTEIN_KINASE_ST"/>
    <property type="match status" value="1"/>
</dbReference>
<feature type="compositionally biased region" description="Basic and acidic residues" evidence="10">
    <location>
        <begin position="525"/>
        <end position="539"/>
    </location>
</feature>
<keyword evidence="3" id="KW-0723">Serine/threonine-protein kinase</keyword>
<reference evidence="12" key="1">
    <citation type="journal article" date="2023" name="Science">
        <title>Genome structures resolve the early diversification of teleost fishes.</title>
        <authorList>
            <person name="Parey E."/>
            <person name="Louis A."/>
            <person name="Montfort J."/>
            <person name="Bouchez O."/>
            <person name="Roques C."/>
            <person name="Iampietro C."/>
            <person name="Lluch J."/>
            <person name="Castinel A."/>
            <person name="Donnadieu C."/>
            <person name="Desvignes T."/>
            <person name="Floi Bucao C."/>
            <person name="Jouanno E."/>
            <person name="Wen M."/>
            <person name="Mejri S."/>
            <person name="Dirks R."/>
            <person name="Jansen H."/>
            <person name="Henkel C."/>
            <person name="Chen W.J."/>
            <person name="Zahm M."/>
            <person name="Cabau C."/>
            <person name="Klopp C."/>
            <person name="Thompson A.W."/>
            <person name="Robinson-Rechavi M."/>
            <person name="Braasch I."/>
            <person name="Lecointre G."/>
            <person name="Bobe J."/>
            <person name="Postlethwait J.H."/>
            <person name="Berthelot C."/>
            <person name="Roest Crollius H."/>
            <person name="Guiguen Y."/>
        </authorList>
    </citation>
    <scope>NUCLEOTIDE SEQUENCE</scope>
    <source>
        <strain evidence="12">WJC10195</strain>
    </source>
</reference>
<feature type="region of interest" description="Disordered" evidence="10">
    <location>
        <begin position="525"/>
        <end position="563"/>
    </location>
</feature>
<dbReference type="Gene3D" id="3.30.200.20">
    <property type="entry name" value="Phosphorylase Kinase, domain 1"/>
    <property type="match status" value="1"/>
</dbReference>
<evidence type="ECO:0000256" key="7">
    <source>
        <dbReference type="ARBA" id="ARBA00022840"/>
    </source>
</evidence>
<name>A0A9Q1G9I2_SYNKA</name>
<feature type="region of interest" description="Disordered" evidence="10">
    <location>
        <begin position="652"/>
        <end position="680"/>
    </location>
</feature>
<evidence type="ECO:0000256" key="2">
    <source>
        <dbReference type="ARBA" id="ARBA00012513"/>
    </source>
</evidence>
<dbReference type="OrthoDB" id="5866181at2759"/>
<dbReference type="PROSITE" id="PS50011">
    <property type="entry name" value="PROTEIN_KINASE_DOM"/>
    <property type="match status" value="1"/>
</dbReference>
<dbReference type="InterPro" id="IPR051138">
    <property type="entry name" value="PIM_Ser/Thr_kinase"/>
</dbReference>
<dbReference type="GO" id="GO:0005737">
    <property type="term" value="C:cytoplasm"/>
    <property type="evidence" value="ECO:0007669"/>
    <property type="project" value="TreeGrafter"/>
</dbReference>
<feature type="region of interest" description="Disordered" evidence="10">
    <location>
        <begin position="865"/>
        <end position="907"/>
    </location>
</feature>
<dbReference type="PANTHER" id="PTHR22984">
    <property type="entry name" value="SERINE/THREONINE-PROTEIN KINASE PIM"/>
    <property type="match status" value="1"/>
</dbReference>
<accession>A0A9Q1G9I2</accession>
<feature type="compositionally biased region" description="Basic and acidic residues" evidence="10">
    <location>
        <begin position="952"/>
        <end position="963"/>
    </location>
</feature>
<comment type="catalytic activity">
    <reaction evidence="8">
        <text>L-threonyl-[protein] + ATP = O-phospho-L-threonyl-[protein] + ADP + H(+)</text>
        <dbReference type="Rhea" id="RHEA:46608"/>
        <dbReference type="Rhea" id="RHEA-COMP:11060"/>
        <dbReference type="Rhea" id="RHEA-COMP:11605"/>
        <dbReference type="ChEBI" id="CHEBI:15378"/>
        <dbReference type="ChEBI" id="CHEBI:30013"/>
        <dbReference type="ChEBI" id="CHEBI:30616"/>
        <dbReference type="ChEBI" id="CHEBI:61977"/>
        <dbReference type="ChEBI" id="CHEBI:456216"/>
        <dbReference type="EC" id="2.7.11.1"/>
    </reaction>
</comment>
<feature type="region of interest" description="Disordered" evidence="10">
    <location>
        <begin position="339"/>
        <end position="380"/>
    </location>
</feature>
<evidence type="ECO:0000256" key="8">
    <source>
        <dbReference type="ARBA" id="ARBA00047899"/>
    </source>
</evidence>
<proteinExistence type="inferred from homology"/>
<feature type="compositionally biased region" description="Basic and acidic residues" evidence="10">
    <location>
        <begin position="365"/>
        <end position="376"/>
    </location>
</feature>
<evidence type="ECO:0000256" key="6">
    <source>
        <dbReference type="ARBA" id="ARBA00022777"/>
    </source>
</evidence>
<evidence type="ECO:0000256" key="5">
    <source>
        <dbReference type="ARBA" id="ARBA00022741"/>
    </source>
</evidence>
<keyword evidence="6" id="KW-0418">Kinase</keyword>
<feature type="region of interest" description="Disordered" evidence="10">
    <location>
        <begin position="937"/>
        <end position="965"/>
    </location>
</feature>
<evidence type="ECO:0000256" key="4">
    <source>
        <dbReference type="ARBA" id="ARBA00022679"/>
    </source>
</evidence>
<organism evidence="12 13">
    <name type="scientific">Synaphobranchus kaupii</name>
    <name type="common">Kaup's arrowtooth eel</name>
    <dbReference type="NCBI Taxonomy" id="118154"/>
    <lineage>
        <taxon>Eukaryota</taxon>
        <taxon>Metazoa</taxon>
        <taxon>Chordata</taxon>
        <taxon>Craniata</taxon>
        <taxon>Vertebrata</taxon>
        <taxon>Euteleostomi</taxon>
        <taxon>Actinopterygii</taxon>
        <taxon>Neopterygii</taxon>
        <taxon>Teleostei</taxon>
        <taxon>Anguilliformes</taxon>
        <taxon>Synaphobranchidae</taxon>
        <taxon>Synaphobranchus</taxon>
    </lineage>
</organism>
<protein>
    <recommendedName>
        <fullName evidence="2">non-specific serine/threonine protein kinase</fullName>
        <ecNumber evidence="2">2.7.11.1</ecNumber>
    </recommendedName>
</protein>
<keyword evidence="5" id="KW-0547">Nucleotide-binding</keyword>
<dbReference type="GO" id="GO:0043066">
    <property type="term" value="P:negative regulation of apoptotic process"/>
    <property type="evidence" value="ECO:0007669"/>
    <property type="project" value="TreeGrafter"/>
</dbReference>
<feature type="compositionally biased region" description="Basic and acidic residues" evidence="10">
    <location>
        <begin position="892"/>
        <end position="903"/>
    </location>
</feature>
<dbReference type="SMART" id="SM00220">
    <property type="entry name" value="S_TKc"/>
    <property type="match status" value="1"/>
</dbReference>
<evidence type="ECO:0000256" key="3">
    <source>
        <dbReference type="ARBA" id="ARBA00022527"/>
    </source>
</evidence>
<keyword evidence="4" id="KW-0808">Transferase</keyword>
<evidence type="ECO:0000259" key="11">
    <source>
        <dbReference type="PROSITE" id="PS50011"/>
    </source>
</evidence>
<dbReference type="GO" id="GO:0004674">
    <property type="term" value="F:protein serine/threonine kinase activity"/>
    <property type="evidence" value="ECO:0007669"/>
    <property type="project" value="UniProtKB-KW"/>
</dbReference>
<dbReference type="Pfam" id="PF00069">
    <property type="entry name" value="Pkinase"/>
    <property type="match status" value="1"/>
</dbReference>
<comment type="catalytic activity">
    <reaction evidence="9">
        <text>L-seryl-[protein] + ATP = O-phospho-L-seryl-[protein] + ADP + H(+)</text>
        <dbReference type="Rhea" id="RHEA:17989"/>
        <dbReference type="Rhea" id="RHEA-COMP:9863"/>
        <dbReference type="Rhea" id="RHEA-COMP:11604"/>
        <dbReference type="ChEBI" id="CHEBI:15378"/>
        <dbReference type="ChEBI" id="CHEBI:29999"/>
        <dbReference type="ChEBI" id="CHEBI:30616"/>
        <dbReference type="ChEBI" id="CHEBI:83421"/>
        <dbReference type="ChEBI" id="CHEBI:456216"/>
        <dbReference type="EC" id="2.7.11.1"/>
    </reaction>
</comment>
<dbReference type="GO" id="GO:0007346">
    <property type="term" value="P:regulation of mitotic cell cycle"/>
    <property type="evidence" value="ECO:0007669"/>
    <property type="project" value="TreeGrafter"/>
</dbReference>
<dbReference type="GO" id="GO:0005524">
    <property type="term" value="F:ATP binding"/>
    <property type="evidence" value="ECO:0007669"/>
    <property type="project" value="UniProtKB-KW"/>
</dbReference>
<dbReference type="InterPro" id="IPR000719">
    <property type="entry name" value="Prot_kinase_dom"/>
</dbReference>
<keyword evidence="13" id="KW-1185">Reference proteome</keyword>
<evidence type="ECO:0000256" key="10">
    <source>
        <dbReference type="SAM" id="MobiDB-lite"/>
    </source>
</evidence>
<dbReference type="AlphaFoldDB" id="A0A9Q1G9I2"/>
<evidence type="ECO:0000256" key="1">
    <source>
        <dbReference type="ARBA" id="ARBA00005505"/>
    </source>
</evidence>
<feature type="region of interest" description="Disordered" evidence="10">
    <location>
        <begin position="467"/>
        <end position="495"/>
    </location>
</feature>
<dbReference type="InterPro" id="IPR011009">
    <property type="entry name" value="Kinase-like_dom_sf"/>
</dbReference>
<feature type="region of interest" description="Disordered" evidence="10">
    <location>
        <begin position="1023"/>
        <end position="1051"/>
    </location>
</feature>
<feature type="region of interest" description="Disordered" evidence="10">
    <location>
        <begin position="753"/>
        <end position="772"/>
    </location>
</feature>
<dbReference type="InterPro" id="IPR008271">
    <property type="entry name" value="Ser/Thr_kinase_AS"/>
</dbReference>
<gene>
    <name evidence="12" type="ORF">SKAU_G00002880</name>
</gene>
<feature type="region of interest" description="Disordered" evidence="10">
    <location>
        <begin position="808"/>
        <end position="836"/>
    </location>
</feature>
<comment type="caution">
    <text evidence="12">The sequence shown here is derived from an EMBL/GenBank/DDBJ whole genome shotgun (WGS) entry which is preliminary data.</text>
</comment>
<evidence type="ECO:0000313" key="13">
    <source>
        <dbReference type="Proteomes" id="UP001152622"/>
    </source>
</evidence>
<dbReference type="EC" id="2.7.11.1" evidence="2"/>
<dbReference type="SUPFAM" id="SSF56112">
    <property type="entry name" value="Protein kinase-like (PK-like)"/>
    <property type="match status" value="1"/>
</dbReference>
<dbReference type="EMBL" id="JAINUF010000001">
    <property type="protein sequence ID" value="KAJ8379510.1"/>
    <property type="molecule type" value="Genomic_DNA"/>
</dbReference>
<dbReference type="Gene3D" id="1.10.510.10">
    <property type="entry name" value="Transferase(Phosphotransferase) domain 1"/>
    <property type="match status" value="1"/>
</dbReference>
<evidence type="ECO:0000313" key="12">
    <source>
        <dbReference type="EMBL" id="KAJ8379510.1"/>
    </source>
</evidence>
<dbReference type="PANTHER" id="PTHR22984:SF11">
    <property type="entry name" value="AURORA KINASE-RELATED"/>
    <property type="match status" value="1"/>
</dbReference>
<feature type="region of interest" description="Disordered" evidence="10">
    <location>
        <begin position="406"/>
        <end position="433"/>
    </location>
</feature>
<comment type="similarity">
    <text evidence="1">Belongs to the protein kinase superfamily. CAMK Ser/Thr protein kinase family. PIM subfamily.</text>
</comment>
<feature type="domain" description="Protein kinase" evidence="11">
    <location>
        <begin position="35"/>
        <end position="291"/>
    </location>
</feature>
<evidence type="ECO:0000256" key="9">
    <source>
        <dbReference type="ARBA" id="ARBA00048679"/>
    </source>
</evidence>
<dbReference type="Proteomes" id="UP001152622">
    <property type="component" value="Chromosome 1"/>
</dbReference>
<feature type="compositionally biased region" description="Basic and acidic residues" evidence="10">
    <location>
        <begin position="339"/>
        <end position="354"/>
    </location>
</feature>
<keyword evidence="7" id="KW-0067">ATP-binding</keyword>
<sequence>MDKLREIKHLCGEFFNFLRSFTNCGRRQQEHVGNYVRGKLIGRGGCGSVYAGIRICDGLPVALKYVSKSAGNELLLPGHYWPTHREVGLMGLVNQHMGHPNILRLYEWFDKPDHIVMVLERPAPCMDLVDFCAAQNNNVMDEQLAQAVIEQLLHALLHCQYSGVFHQDVKPANILINTETLRVILIDFGCGDLWQDTPYHTFAGTWEFTAPEWFAKNEQHAGPATVWSVGVTLYYLVCGFFPFNKFDEWSMSTVDFPEGLSSEIEDFISWCLAPKMEDRATLEQLQLHPWLLTICSVEATEIIGVKRKMGCEGNLGPYSSSRPGKCPWKVGFTMEKKGNEEHGEQNGVHEEKLDLSSSLTTAKCPQKERSGNDRERQVRRKRCLANLKTPATCLRKDPEMIGVKRKMGCEGNLGPYSSSRPAKCPRKDEDGGSLQEALQLHILHCPGGEQGCEGEGLQEHGRQASVLSPGNSVQRGAQHPPPQPEQAEEEQPLGRAEELSSARSCLCTCYSCCSTVGFTMEKGNEEHGEQNGVHEEKLDLSSSLTTAKCPQKERSGNDRERQVRRKRCLANLKTPATCLRKDPEMIGVKRKMGCEGNLGPYSSSRPAKCPRKDEDGGSLQEALQLLILHCPGGEQGCEGEGLQEHGRQASVLSPGNSVQRGAQHPPPQPEQAEEEQPLGRAEELSSARSCLCTCYSCCSTVGFTMEKGNEEHGEQNGVHEEKLDLSSSLTTAKCPQKDPEMIGVKRKMGCEGNLGPYSSSRPAKCPRKDEDGGSLQEALQLHILHCPGGEQGCEGEGLQEHGRQASVLSPGNSVQRGAQHPPPQPEQAEEEQPLGRAEELSSARSCLCTCYSCCSTVGFTMEKKGNEEDGEQNGVHEEKLDLSSSLTTAKCHQKERSGNDRERQVRRKRCLANLKTPATCLRKDPEMIGVKRKMGCEGNLGPYSSSRPAKCPRKERSGNDRERQVRRKRCLANLKTPATCLRKDEDGGSLQEALQLHILHCPGGEQGCEGEGLQEHGRQASVLSPGNSVQRGAQHPPPQPEQAEEEQPLGRAEELSSARSCLCTCYSCCSTGPEPSYLPFDPSAGRAVTHPTLGYSRHWSLAFPEYDQWDALLGLTADPQGHETDGQPGTTVTRSNCYYTPETGVVLTSVKKEHFSAPLHFTEEDKLLQLLQPCPSP</sequence>
<feature type="compositionally biased region" description="Basic and acidic residues" evidence="10">
    <location>
        <begin position="550"/>
        <end position="561"/>
    </location>
</feature>